<dbReference type="Gene3D" id="3.90.70.10">
    <property type="entry name" value="Cysteine proteinases"/>
    <property type="match status" value="1"/>
</dbReference>
<dbReference type="InterPro" id="IPR001394">
    <property type="entry name" value="Peptidase_C19_UCH"/>
</dbReference>
<name>A0A7T8GSV4_CALRO</name>
<dbReference type="GO" id="GO:0005634">
    <property type="term" value="C:nucleus"/>
    <property type="evidence" value="ECO:0007669"/>
    <property type="project" value="TreeGrafter"/>
</dbReference>
<dbReference type="Proteomes" id="UP000595437">
    <property type="component" value="Chromosome 12"/>
</dbReference>
<feature type="non-terminal residue" evidence="4">
    <location>
        <position position="1"/>
    </location>
</feature>
<dbReference type="PANTHER" id="PTHR24006">
    <property type="entry name" value="UBIQUITIN CARBOXYL-TERMINAL HYDROLASE"/>
    <property type="match status" value="1"/>
</dbReference>
<dbReference type="PROSITE" id="PS50235">
    <property type="entry name" value="USP_3"/>
    <property type="match status" value="1"/>
</dbReference>
<gene>
    <name evidence="4" type="ORF">FKW44_017350</name>
</gene>
<evidence type="ECO:0000313" key="4">
    <source>
        <dbReference type="EMBL" id="QQP37160.1"/>
    </source>
</evidence>
<dbReference type="Pfam" id="PF00443">
    <property type="entry name" value="UCH"/>
    <property type="match status" value="1"/>
</dbReference>
<comment type="similarity">
    <text evidence="1">Belongs to the peptidase C19 family.</text>
</comment>
<dbReference type="InterPro" id="IPR018200">
    <property type="entry name" value="USP_CS"/>
</dbReference>
<dbReference type="InterPro" id="IPR038765">
    <property type="entry name" value="Papain-like_cys_pep_sf"/>
</dbReference>
<dbReference type="InterPro" id="IPR028889">
    <property type="entry name" value="USP"/>
</dbReference>
<keyword evidence="5" id="KW-1185">Reference proteome</keyword>
<protein>
    <recommendedName>
        <fullName evidence="3">USP domain-containing protein</fullName>
    </recommendedName>
</protein>
<dbReference type="InterPro" id="IPR050164">
    <property type="entry name" value="Peptidase_C19"/>
</dbReference>
<dbReference type="PROSITE" id="PS00973">
    <property type="entry name" value="USP_2"/>
    <property type="match status" value="1"/>
</dbReference>
<dbReference type="GO" id="GO:0016579">
    <property type="term" value="P:protein deubiquitination"/>
    <property type="evidence" value="ECO:0007669"/>
    <property type="project" value="InterPro"/>
</dbReference>
<dbReference type="GO" id="GO:0004843">
    <property type="term" value="F:cysteine-type deubiquitinase activity"/>
    <property type="evidence" value="ECO:0007669"/>
    <property type="project" value="InterPro"/>
</dbReference>
<proteinExistence type="inferred from homology"/>
<dbReference type="EMBL" id="CP045901">
    <property type="protein sequence ID" value="QQP37160.1"/>
    <property type="molecule type" value="Genomic_DNA"/>
</dbReference>
<feature type="compositionally biased region" description="Acidic residues" evidence="2">
    <location>
        <begin position="170"/>
        <end position="182"/>
    </location>
</feature>
<feature type="domain" description="USP" evidence="3">
    <location>
        <begin position="1"/>
        <end position="303"/>
    </location>
</feature>
<dbReference type="GO" id="GO:0005829">
    <property type="term" value="C:cytosol"/>
    <property type="evidence" value="ECO:0007669"/>
    <property type="project" value="TreeGrafter"/>
</dbReference>
<dbReference type="AlphaFoldDB" id="A0A7T8GSV4"/>
<accession>A0A7T8GSV4</accession>
<dbReference type="OrthoDB" id="289038at2759"/>
<sequence length="303" mass="33669">DADEFLLKFCDTLREQCKSLQEPDPITENIEHEMETVITCSSCHSKNSTSSKHLICTLNSPISSAGSNEKRNSLGGLLGKTFSPSHCGLTNGSATLSSFFKSLPRVLILHVPRSNYDSHSDVKNQKIKLAINFFEHLNLSSVTIGERVAFPDKKAFIISRNGVSSRSNGVDEDDTDEDEDLEGGIPKFPATPEKLRNLSMEQIGKLNEEDSLALAIRYSLKEAGNMSEDDQMRAAVDQSIEVEDDQKEEVLDELSDLDGRRDNRISYQLASIVSHLGSSASSGHYIADVFRYVVECYPWRFTP</sequence>
<dbReference type="CDD" id="cd02257">
    <property type="entry name" value="Peptidase_C19"/>
    <property type="match status" value="1"/>
</dbReference>
<dbReference type="SUPFAM" id="SSF54001">
    <property type="entry name" value="Cysteine proteinases"/>
    <property type="match status" value="1"/>
</dbReference>
<evidence type="ECO:0000259" key="3">
    <source>
        <dbReference type="PROSITE" id="PS50235"/>
    </source>
</evidence>
<organism evidence="4 5">
    <name type="scientific">Caligus rogercresseyi</name>
    <name type="common">Sea louse</name>
    <dbReference type="NCBI Taxonomy" id="217165"/>
    <lineage>
        <taxon>Eukaryota</taxon>
        <taxon>Metazoa</taxon>
        <taxon>Ecdysozoa</taxon>
        <taxon>Arthropoda</taxon>
        <taxon>Crustacea</taxon>
        <taxon>Multicrustacea</taxon>
        <taxon>Hexanauplia</taxon>
        <taxon>Copepoda</taxon>
        <taxon>Siphonostomatoida</taxon>
        <taxon>Caligidae</taxon>
        <taxon>Caligus</taxon>
    </lineage>
</organism>
<reference evidence="5" key="1">
    <citation type="submission" date="2021-01" db="EMBL/GenBank/DDBJ databases">
        <title>Caligus Genome Assembly.</title>
        <authorList>
            <person name="Gallardo-Escarate C."/>
        </authorList>
    </citation>
    <scope>NUCLEOTIDE SEQUENCE [LARGE SCALE GENOMIC DNA]</scope>
</reference>
<evidence type="ECO:0000256" key="1">
    <source>
        <dbReference type="ARBA" id="ARBA00009085"/>
    </source>
</evidence>
<evidence type="ECO:0000256" key="2">
    <source>
        <dbReference type="SAM" id="MobiDB-lite"/>
    </source>
</evidence>
<evidence type="ECO:0000313" key="5">
    <source>
        <dbReference type="Proteomes" id="UP000595437"/>
    </source>
</evidence>
<feature type="region of interest" description="Disordered" evidence="2">
    <location>
        <begin position="163"/>
        <end position="191"/>
    </location>
</feature>